<feature type="domain" description="Glutamate synthase alpha subunit C-terminal" evidence="1">
    <location>
        <begin position="2"/>
        <end position="89"/>
    </location>
</feature>
<protein>
    <recommendedName>
        <fullName evidence="1">Glutamate synthase alpha subunit C-terminal domain-containing protein</fullName>
    </recommendedName>
</protein>
<dbReference type="SUPFAM" id="SSF69336">
    <property type="entry name" value="Alpha subunit of glutamate synthase, C-terminal domain"/>
    <property type="match status" value="1"/>
</dbReference>
<dbReference type="Gene3D" id="2.160.20.60">
    <property type="entry name" value="Glutamate synthase, alpha subunit, C-terminal domain"/>
    <property type="match status" value="1"/>
</dbReference>
<dbReference type="InterPro" id="IPR002489">
    <property type="entry name" value="Glu_synth_asu_C"/>
</dbReference>
<feature type="non-terminal residue" evidence="2">
    <location>
        <position position="1"/>
    </location>
</feature>
<organism evidence="2 3">
    <name type="scientific">Mediterraneibacter gnavus</name>
    <name type="common">Ruminococcus gnavus</name>
    <dbReference type="NCBI Taxonomy" id="33038"/>
    <lineage>
        <taxon>Bacteria</taxon>
        <taxon>Bacillati</taxon>
        <taxon>Bacillota</taxon>
        <taxon>Clostridia</taxon>
        <taxon>Lachnospirales</taxon>
        <taxon>Lachnospiraceae</taxon>
        <taxon>Mediterraneibacter</taxon>
    </lineage>
</organism>
<dbReference type="EMBL" id="JAJBNC010000287">
    <property type="protein sequence ID" value="MCB5496016.1"/>
    <property type="molecule type" value="Genomic_DNA"/>
</dbReference>
<accession>A0AAJ1B1E5</accession>
<gene>
    <name evidence="2" type="ORF">LIQ10_20240</name>
</gene>
<evidence type="ECO:0000313" key="2">
    <source>
        <dbReference type="EMBL" id="MCB5496016.1"/>
    </source>
</evidence>
<dbReference type="RefSeq" id="WP_226973548.1">
    <property type="nucleotide sequence ID" value="NZ_JAJBNC010000287.1"/>
</dbReference>
<sequence length="89" mass="9112">AENIIIGNVALYGATSGEAYINGIAGERFAVRNSGAKAVVEGVGDHGLEYMTGGLVVVLGETGGNFAAGMSGGIAYVYDPNNRLYSRIN</sequence>
<dbReference type="PANTHER" id="PTHR43100">
    <property type="entry name" value="GLUTAMATE SYNTHASE [NADPH] SMALL CHAIN"/>
    <property type="match status" value="1"/>
</dbReference>
<feature type="non-terminal residue" evidence="2">
    <location>
        <position position="89"/>
    </location>
</feature>
<dbReference type="InterPro" id="IPR051394">
    <property type="entry name" value="Glutamate_Synthase"/>
</dbReference>
<dbReference type="PANTHER" id="PTHR43100:SF1">
    <property type="entry name" value="GLUTAMATE SYNTHASE [NADPH] SMALL CHAIN"/>
    <property type="match status" value="1"/>
</dbReference>
<proteinExistence type="predicted"/>
<dbReference type="AlphaFoldDB" id="A0AAJ1B1E5"/>
<dbReference type="Proteomes" id="UP001297422">
    <property type="component" value="Unassembled WGS sequence"/>
</dbReference>
<reference evidence="2" key="1">
    <citation type="submission" date="2021-10" db="EMBL/GenBank/DDBJ databases">
        <title>Collection of gut derived symbiotic bacterial strains cultured from healthy donors.</title>
        <authorList>
            <person name="Lin H."/>
            <person name="Littmann E."/>
            <person name="Claire K."/>
            <person name="Pamer E."/>
        </authorList>
    </citation>
    <scope>NUCLEOTIDE SEQUENCE</scope>
    <source>
        <strain evidence="2">MSK.23.4</strain>
    </source>
</reference>
<dbReference type="GO" id="GO:0016491">
    <property type="term" value="F:oxidoreductase activity"/>
    <property type="evidence" value="ECO:0007669"/>
    <property type="project" value="InterPro"/>
</dbReference>
<dbReference type="InterPro" id="IPR036485">
    <property type="entry name" value="Glu_synth_asu_C_sf"/>
</dbReference>
<evidence type="ECO:0000259" key="1">
    <source>
        <dbReference type="Pfam" id="PF01493"/>
    </source>
</evidence>
<name>A0AAJ1B1E5_MEDGN</name>
<evidence type="ECO:0000313" key="3">
    <source>
        <dbReference type="Proteomes" id="UP001297422"/>
    </source>
</evidence>
<dbReference type="Pfam" id="PF01493">
    <property type="entry name" value="GXGXG"/>
    <property type="match status" value="1"/>
</dbReference>
<comment type="caution">
    <text evidence="2">The sequence shown here is derived from an EMBL/GenBank/DDBJ whole genome shotgun (WGS) entry which is preliminary data.</text>
</comment>